<sequence length="87" mass="10264">MLRVLLHPKAKKELLHLPKTVRLKVLDAIAELEKVNHPLQHRNVLKLSGRGREDFRLRFGSYRVKFTVRNVHDVLITHIEHRQAGYL</sequence>
<name>A0A1G1X4F5_9BACT</name>
<reference evidence="2 3" key="1">
    <citation type="journal article" date="2016" name="Nat. Commun.">
        <title>Thousands of microbial genomes shed light on interconnected biogeochemical processes in an aquifer system.</title>
        <authorList>
            <person name="Anantharaman K."/>
            <person name="Brown C.T."/>
            <person name="Hug L.A."/>
            <person name="Sharon I."/>
            <person name="Castelle C.J."/>
            <person name="Probst A.J."/>
            <person name="Thomas B.C."/>
            <person name="Singh A."/>
            <person name="Wilkins M.J."/>
            <person name="Karaoz U."/>
            <person name="Brodie E.L."/>
            <person name="Williams K.H."/>
            <person name="Hubbard S.S."/>
            <person name="Banfield J.F."/>
        </authorList>
    </citation>
    <scope>NUCLEOTIDE SEQUENCE [LARGE SCALE GENOMIC DNA]</scope>
</reference>
<evidence type="ECO:0008006" key="4">
    <source>
        <dbReference type="Google" id="ProtNLM"/>
    </source>
</evidence>
<gene>
    <name evidence="2" type="ORF">A3D99_03650</name>
</gene>
<dbReference type="PANTHER" id="PTHR38813:SF1">
    <property type="entry name" value="TOXIN RELE1-RELATED"/>
    <property type="match status" value="1"/>
</dbReference>
<proteinExistence type="predicted"/>
<evidence type="ECO:0000256" key="1">
    <source>
        <dbReference type="ARBA" id="ARBA00022649"/>
    </source>
</evidence>
<dbReference type="InterPro" id="IPR052747">
    <property type="entry name" value="TA_system_RelE_toxin"/>
</dbReference>
<evidence type="ECO:0000313" key="2">
    <source>
        <dbReference type="EMBL" id="OGY34207.1"/>
    </source>
</evidence>
<organism evidence="2 3">
    <name type="scientific">Candidatus Andersenbacteria bacterium RIFCSPHIGHO2_12_FULL_45_11</name>
    <dbReference type="NCBI Taxonomy" id="1797281"/>
    <lineage>
        <taxon>Bacteria</taxon>
        <taxon>Candidatus Anderseniibacteriota</taxon>
    </lineage>
</organism>
<dbReference type="EMBL" id="MHHR01000019">
    <property type="protein sequence ID" value="OGY34207.1"/>
    <property type="molecule type" value="Genomic_DNA"/>
</dbReference>
<accession>A0A1G1X4F5</accession>
<dbReference type="AlphaFoldDB" id="A0A1G1X4F5"/>
<dbReference type="InterPro" id="IPR035093">
    <property type="entry name" value="RelE/ParE_toxin_dom_sf"/>
</dbReference>
<keyword evidence="1" id="KW-1277">Toxin-antitoxin system</keyword>
<dbReference type="Gene3D" id="3.30.2310.20">
    <property type="entry name" value="RelE-like"/>
    <property type="match status" value="1"/>
</dbReference>
<dbReference type="Pfam" id="PF05016">
    <property type="entry name" value="ParE_toxin"/>
    <property type="match status" value="1"/>
</dbReference>
<dbReference type="PANTHER" id="PTHR38813">
    <property type="match status" value="1"/>
</dbReference>
<evidence type="ECO:0000313" key="3">
    <source>
        <dbReference type="Proteomes" id="UP000177528"/>
    </source>
</evidence>
<dbReference type="Proteomes" id="UP000177528">
    <property type="component" value="Unassembled WGS sequence"/>
</dbReference>
<comment type="caution">
    <text evidence="2">The sequence shown here is derived from an EMBL/GenBank/DDBJ whole genome shotgun (WGS) entry which is preliminary data.</text>
</comment>
<dbReference type="InterPro" id="IPR007712">
    <property type="entry name" value="RelE/ParE_toxin"/>
</dbReference>
<dbReference type="SUPFAM" id="SSF143011">
    <property type="entry name" value="RelE-like"/>
    <property type="match status" value="1"/>
</dbReference>
<protein>
    <recommendedName>
        <fullName evidence="4">Plasmid stabilization protein</fullName>
    </recommendedName>
</protein>